<dbReference type="RefSeq" id="WP_023383968.1">
    <property type="nucleotide sequence ID" value="NZ_AXUN02000203.1"/>
</dbReference>
<evidence type="ECO:0000256" key="2">
    <source>
        <dbReference type="SAM" id="Phobius"/>
    </source>
</evidence>
<evidence type="ECO:0008006" key="7">
    <source>
        <dbReference type="Google" id="ProtNLM"/>
    </source>
</evidence>
<keyword evidence="2" id="KW-1133">Transmembrane helix</keyword>
<dbReference type="Pfam" id="PF20990">
    <property type="entry name" value="DUF2207_C"/>
    <property type="match status" value="1"/>
</dbReference>
<dbReference type="InterPro" id="IPR048389">
    <property type="entry name" value="YciQ-like_C"/>
</dbReference>
<accession>V7I3V2</accession>
<feature type="transmembrane region" description="Helical" evidence="2">
    <location>
        <begin position="448"/>
        <end position="468"/>
    </location>
</feature>
<dbReference type="InterPro" id="IPR018702">
    <property type="entry name" value="DUF2207"/>
</dbReference>
<keyword evidence="2" id="KW-0812">Transmembrane</keyword>
<feature type="transmembrane region" description="Helical" evidence="2">
    <location>
        <begin position="272"/>
        <end position="291"/>
    </location>
</feature>
<dbReference type="Proteomes" id="UP000017747">
    <property type="component" value="Unassembled WGS sequence"/>
</dbReference>
<feature type="domain" description="Predicted membrane protein YciQ-like C-terminal" evidence="4">
    <location>
        <begin position="305"/>
        <end position="553"/>
    </location>
</feature>
<dbReference type="Pfam" id="PF09972">
    <property type="entry name" value="DUF2207"/>
    <property type="match status" value="1"/>
</dbReference>
<comment type="caution">
    <text evidence="5">The sequence shown here is derived from an EMBL/GenBank/DDBJ whole genome shotgun (WGS) entry which is preliminary data.</text>
</comment>
<reference evidence="5 6" key="1">
    <citation type="journal article" date="2014" name="Genome Announc.">
        <title>Genome Sequence of Youngiibacter fragilis, the Type Strain of the Genus Youngiibacter.</title>
        <authorList>
            <person name="Wawrik C.B."/>
            <person name="Callaghan A.V."/>
            <person name="Stamps B.W."/>
            <person name="Wawrik B."/>
        </authorList>
    </citation>
    <scope>NUCLEOTIDE SEQUENCE [LARGE SCALE GENOMIC DNA]</scope>
    <source>
        <strain evidence="5 6">232.1</strain>
    </source>
</reference>
<feature type="region of interest" description="Disordered" evidence="1">
    <location>
        <begin position="607"/>
        <end position="634"/>
    </location>
</feature>
<evidence type="ECO:0000256" key="1">
    <source>
        <dbReference type="SAM" id="MobiDB-lite"/>
    </source>
</evidence>
<evidence type="ECO:0000313" key="6">
    <source>
        <dbReference type="Proteomes" id="UP000017747"/>
    </source>
</evidence>
<feature type="domain" description="DUF2207" evidence="3">
    <location>
        <begin position="34"/>
        <end position="216"/>
    </location>
</feature>
<dbReference type="eggNOG" id="COG4907">
    <property type="taxonomic scope" value="Bacteria"/>
</dbReference>
<evidence type="ECO:0000259" key="3">
    <source>
        <dbReference type="Pfam" id="PF09972"/>
    </source>
</evidence>
<organism evidence="5 6">
    <name type="scientific">Youngiibacter fragilis 232.1</name>
    <dbReference type="NCBI Taxonomy" id="994573"/>
    <lineage>
        <taxon>Bacteria</taxon>
        <taxon>Bacillati</taxon>
        <taxon>Bacillota</taxon>
        <taxon>Clostridia</taxon>
        <taxon>Eubacteriales</taxon>
        <taxon>Clostridiaceae</taxon>
        <taxon>Youngiibacter</taxon>
    </lineage>
</organism>
<dbReference type="PATRIC" id="fig|994573.3.peg.3015"/>
<dbReference type="STRING" id="994573.T472_0215965"/>
<evidence type="ECO:0000259" key="4">
    <source>
        <dbReference type="Pfam" id="PF20990"/>
    </source>
</evidence>
<protein>
    <recommendedName>
        <fullName evidence="7">DUF2207 domain-containing protein</fullName>
    </recommendedName>
</protein>
<dbReference type="AlphaFoldDB" id="V7I3V2"/>
<keyword evidence="2" id="KW-0472">Membrane</keyword>
<dbReference type="EMBL" id="AXUN02000203">
    <property type="protein sequence ID" value="ETA79652.1"/>
    <property type="molecule type" value="Genomic_DNA"/>
</dbReference>
<name>V7I3V2_9CLOT</name>
<gene>
    <name evidence="5" type="ORF">T472_0215965</name>
</gene>
<evidence type="ECO:0000313" key="5">
    <source>
        <dbReference type="EMBL" id="ETA79652.1"/>
    </source>
</evidence>
<feature type="compositionally biased region" description="Gly residues" evidence="1">
    <location>
        <begin position="610"/>
        <end position="634"/>
    </location>
</feature>
<keyword evidence="6" id="KW-1185">Reference proteome</keyword>
<feature type="transmembrane region" description="Helical" evidence="2">
    <location>
        <begin position="474"/>
        <end position="491"/>
    </location>
</feature>
<proteinExistence type="predicted"/>
<sequence length="634" mass="69479">MDRRFIRKTVWIGVLLILFLLPVFRADASSGTYDITSFEVIVEIMENGDARVTEAIEYSFSGSFNGVLRDIDFSRTSGISDVTVRVSHDGSERTFSEAATGAANTYEAATSGNLMKLKVYEKSGSDTKTFLYGYTLKNVVEKYNDIATFNRKIIDANWTVPLENVRIIIRIPEGASKDDLKVFAHGPLTGTSSIKDSSTFEFTVPLVQGTFVETLAIFPPELVPGSTNTFSRDELPAILTNEQKLADEANKLREEAIKKLERENFLKNLKSILNPVFILAAIFGLAATAYGNMKFSCELKPQFEGDYYRELPGDYSPAVMSYLMTRGSTKPEDIMATLLDLARKKVVRLTLVSTTEKGLLFKSTDEVYRLEWLNREKIDELLPHEAFLAEWFIDRIGGGEYLDIDDLEKMAKKKTFARQFAKDYEKFKAYVIDEGENKGFYTGNKTNGIGVFIAIGFGLLIIGGLATFLLGPGFGIAVAVSGLLLVTSMGIQSVRKKLTQYGAEQKAMWDAFKKFLLDFSNLEKADIPAITIWEHYLVYAVSLGVAKEVIDQLPKVFSDSDLSDPNLTYMRGYGSYNSMYMMNHMVSDTARSVASAVNTANIASSAMSSGSGGGGGFSGGSSGGGGGGGGGGAF</sequence>